<evidence type="ECO:0000313" key="5">
    <source>
        <dbReference type="EMBL" id="MCD5316731.1"/>
    </source>
</evidence>
<dbReference type="RefSeq" id="WP_231449582.1">
    <property type="nucleotide sequence ID" value="NZ_JAJOMB010000033.1"/>
</dbReference>
<evidence type="ECO:0000313" key="6">
    <source>
        <dbReference type="Proteomes" id="UP001138997"/>
    </source>
</evidence>
<organism evidence="5 6">
    <name type="scientific">Kineosporia babensis</name>
    <dbReference type="NCBI Taxonomy" id="499548"/>
    <lineage>
        <taxon>Bacteria</taxon>
        <taxon>Bacillati</taxon>
        <taxon>Actinomycetota</taxon>
        <taxon>Actinomycetes</taxon>
        <taxon>Kineosporiales</taxon>
        <taxon>Kineosporiaceae</taxon>
        <taxon>Kineosporia</taxon>
    </lineage>
</organism>
<dbReference type="GO" id="GO:0016757">
    <property type="term" value="F:glycosyltransferase activity"/>
    <property type="evidence" value="ECO:0007669"/>
    <property type="project" value="UniProtKB-KW"/>
</dbReference>
<dbReference type="InterPro" id="IPR028098">
    <property type="entry name" value="Glyco_trans_4-like_N"/>
</dbReference>
<proteinExistence type="predicted"/>
<dbReference type="Proteomes" id="UP001138997">
    <property type="component" value="Unassembled WGS sequence"/>
</dbReference>
<keyword evidence="1" id="KW-0328">Glycosyltransferase</keyword>
<gene>
    <name evidence="5" type="ORF">LR394_38120</name>
</gene>
<dbReference type="Gene3D" id="3.40.50.2000">
    <property type="entry name" value="Glycogen Phosphorylase B"/>
    <property type="match status" value="2"/>
</dbReference>
<evidence type="ECO:0000259" key="4">
    <source>
        <dbReference type="Pfam" id="PF13439"/>
    </source>
</evidence>
<dbReference type="InterPro" id="IPR001296">
    <property type="entry name" value="Glyco_trans_1"/>
</dbReference>
<dbReference type="Pfam" id="PF00534">
    <property type="entry name" value="Glycos_transf_1"/>
    <property type="match status" value="1"/>
</dbReference>
<evidence type="ECO:0000259" key="3">
    <source>
        <dbReference type="Pfam" id="PF00534"/>
    </source>
</evidence>
<protein>
    <submittedName>
        <fullName evidence="5">Glycosyltransferase family 4 protein</fullName>
    </submittedName>
</protein>
<dbReference type="EMBL" id="JAJOMB010000033">
    <property type="protein sequence ID" value="MCD5316731.1"/>
    <property type="molecule type" value="Genomic_DNA"/>
</dbReference>
<evidence type="ECO:0000256" key="1">
    <source>
        <dbReference type="ARBA" id="ARBA00022676"/>
    </source>
</evidence>
<keyword evidence="6" id="KW-1185">Reference proteome</keyword>
<sequence>MRILHLGFEDHRRPGSGGGSLRNAEINRRIAARHRITVLVANYQGAERRVEDGVEYVPVGLPLGYFPSLVSYFLLVPFVARGFPAELVVEEFAAPISSVLMPVWTTRPTLAVVQWMNSREKSRQYRLPFFLFEMLGVRLHRRFVTVSDDMRERIHASNHRAQVSVIPNGVADPQLAPDLPRGADIVYLGRLELAQKGIDLLLTAFAQQAALIQGNLVIAGDGPDRKAIEKLAAGLGIAHRVQFAGRVEGAAKFDLLGRARLVVMPSRFETFGIVAIEALAAGTPVIAFDIPCLREVVPADCGRLVPAFEVESLAAAVAELYPDQARIAQMGAAGKEFARQFDWDEIALRQEQVYEDVVRAAQAGRHRKGPG</sequence>
<dbReference type="CDD" id="cd03801">
    <property type="entry name" value="GT4_PimA-like"/>
    <property type="match status" value="1"/>
</dbReference>
<dbReference type="Pfam" id="PF13439">
    <property type="entry name" value="Glyco_transf_4"/>
    <property type="match status" value="1"/>
</dbReference>
<dbReference type="AlphaFoldDB" id="A0A9X1NP71"/>
<reference evidence="5" key="1">
    <citation type="submission" date="2021-11" db="EMBL/GenBank/DDBJ databases">
        <title>Streptomyces corallinus and Kineosporia corallina sp. nov., two new coral-derived marine actinobacteria.</title>
        <authorList>
            <person name="Buangrab K."/>
            <person name="Sutthacheep M."/>
            <person name="Yeemin T."/>
            <person name="Harunari E."/>
            <person name="Igarashi Y."/>
            <person name="Sripreechasak P."/>
            <person name="Kanchanasin P."/>
            <person name="Tanasupawat S."/>
            <person name="Phongsopitanun W."/>
        </authorList>
    </citation>
    <scope>NUCLEOTIDE SEQUENCE</scope>
    <source>
        <strain evidence="5">JCM 31032</strain>
    </source>
</reference>
<feature type="domain" description="Glycosyltransferase subfamily 4-like N-terminal" evidence="4">
    <location>
        <begin position="17"/>
        <end position="170"/>
    </location>
</feature>
<feature type="domain" description="Glycosyl transferase family 1" evidence="3">
    <location>
        <begin position="184"/>
        <end position="336"/>
    </location>
</feature>
<dbReference type="PANTHER" id="PTHR12526:SF635">
    <property type="entry name" value="GLYCOSYL TRANSFERASE GROUP 1"/>
    <property type="match status" value="1"/>
</dbReference>
<keyword evidence="2" id="KW-0808">Transferase</keyword>
<evidence type="ECO:0000256" key="2">
    <source>
        <dbReference type="ARBA" id="ARBA00022679"/>
    </source>
</evidence>
<name>A0A9X1NP71_9ACTN</name>
<dbReference type="PANTHER" id="PTHR12526">
    <property type="entry name" value="GLYCOSYLTRANSFERASE"/>
    <property type="match status" value="1"/>
</dbReference>
<accession>A0A9X1NP71</accession>
<comment type="caution">
    <text evidence="5">The sequence shown here is derived from an EMBL/GenBank/DDBJ whole genome shotgun (WGS) entry which is preliminary data.</text>
</comment>
<dbReference type="SUPFAM" id="SSF53756">
    <property type="entry name" value="UDP-Glycosyltransferase/glycogen phosphorylase"/>
    <property type="match status" value="1"/>
</dbReference>